<accession>A0A2K2CZ57</accession>
<evidence type="ECO:0000313" key="2">
    <source>
        <dbReference type="EMBL" id="PNT67314.1"/>
    </source>
</evidence>
<feature type="domain" description="Reverse transcriptase zinc-binding" evidence="1">
    <location>
        <begin position="2"/>
        <end position="39"/>
    </location>
</feature>
<evidence type="ECO:0000313" key="3">
    <source>
        <dbReference type="EnsemblPlants" id="PNT67314"/>
    </source>
</evidence>
<dbReference type="InterPro" id="IPR026960">
    <property type="entry name" value="RVT-Znf"/>
</dbReference>
<evidence type="ECO:0000259" key="1">
    <source>
        <dbReference type="Pfam" id="PF13966"/>
    </source>
</evidence>
<dbReference type="Gramene" id="PNT67314">
    <property type="protein sequence ID" value="PNT67314"/>
    <property type="gene ID" value="BRADI_3g24550v3"/>
</dbReference>
<organism evidence="2">
    <name type="scientific">Brachypodium distachyon</name>
    <name type="common">Purple false brome</name>
    <name type="synonym">Trachynia distachya</name>
    <dbReference type="NCBI Taxonomy" id="15368"/>
    <lineage>
        <taxon>Eukaryota</taxon>
        <taxon>Viridiplantae</taxon>
        <taxon>Streptophyta</taxon>
        <taxon>Embryophyta</taxon>
        <taxon>Tracheophyta</taxon>
        <taxon>Spermatophyta</taxon>
        <taxon>Magnoliopsida</taxon>
        <taxon>Liliopsida</taxon>
        <taxon>Poales</taxon>
        <taxon>Poaceae</taxon>
        <taxon>BOP clade</taxon>
        <taxon>Pooideae</taxon>
        <taxon>Stipodae</taxon>
        <taxon>Brachypodieae</taxon>
        <taxon>Brachypodium</taxon>
    </lineage>
</organism>
<dbReference type="FunCoup" id="A0A2K2CZ57">
    <property type="interactions" value="237"/>
</dbReference>
<dbReference type="Pfam" id="PF13966">
    <property type="entry name" value="zf-RVT"/>
    <property type="match status" value="1"/>
</dbReference>
<gene>
    <name evidence="2" type="ORF">BRADI_3g24550v3</name>
</gene>
<keyword evidence="4" id="KW-1185">Reference proteome</keyword>
<evidence type="ECO:0000313" key="4">
    <source>
        <dbReference type="Proteomes" id="UP000008810"/>
    </source>
</evidence>
<name>A0A2K2CZ57_BRADI</name>
<reference evidence="2 3" key="1">
    <citation type="journal article" date="2010" name="Nature">
        <title>Genome sequencing and analysis of the model grass Brachypodium distachyon.</title>
        <authorList>
            <consortium name="International Brachypodium Initiative"/>
        </authorList>
    </citation>
    <scope>NUCLEOTIDE SEQUENCE [LARGE SCALE GENOMIC DNA]</scope>
    <source>
        <strain evidence="2 3">Bd21</strain>
    </source>
</reference>
<protein>
    <recommendedName>
        <fullName evidence="1">Reverse transcriptase zinc-binding domain-containing protein</fullName>
    </recommendedName>
</protein>
<reference evidence="3" key="3">
    <citation type="submission" date="2018-08" db="UniProtKB">
        <authorList>
            <consortium name="EnsemblPlants"/>
        </authorList>
    </citation>
    <scope>IDENTIFICATION</scope>
    <source>
        <strain evidence="3">cv. Bd21</strain>
    </source>
</reference>
<dbReference type="AlphaFoldDB" id="A0A2K2CZ57"/>
<dbReference type="InParanoid" id="A0A2K2CZ57"/>
<dbReference type="EMBL" id="CM000882">
    <property type="protein sequence ID" value="PNT67314.1"/>
    <property type="molecule type" value="Genomic_DNA"/>
</dbReference>
<dbReference type="EnsemblPlants" id="PNT67314">
    <property type="protein sequence ID" value="PNT67314"/>
    <property type="gene ID" value="BRADI_3g24550v3"/>
</dbReference>
<sequence length="129" mass="15565">MLHKKKFHLQSYSCVLCNRNIMETRDHLFFHCPFAMTCWRDICPNFTPGQSVHEHIAAIKQELHVPFHMEIITAAAWSIWRIRNECIFNGITPSLYRCRNLFKEELNLVFRRAKRKNYHAFQSWIHNFS</sequence>
<dbReference type="OrthoDB" id="675438at2759"/>
<proteinExistence type="predicted"/>
<dbReference type="Proteomes" id="UP000008810">
    <property type="component" value="Chromosome 3"/>
</dbReference>
<reference evidence="2" key="2">
    <citation type="submission" date="2017-06" db="EMBL/GenBank/DDBJ databases">
        <title>WGS assembly of Brachypodium distachyon.</title>
        <authorList>
            <consortium name="The International Brachypodium Initiative"/>
            <person name="Lucas S."/>
            <person name="Harmon-Smith M."/>
            <person name="Lail K."/>
            <person name="Tice H."/>
            <person name="Grimwood J."/>
            <person name="Bruce D."/>
            <person name="Barry K."/>
            <person name="Shu S."/>
            <person name="Lindquist E."/>
            <person name="Wang M."/>
            <person name="Pitluck S."/>
            <person name="Vogel J.P."/>
            <person name="Garvin D.F."/>
            <person name="Mockler T.C."/>
            <person name="Schmutz J."/>
            <person name="Rokhsar D."/>
            <person name="Bevan M.W."/>
        </authorList>
    </citation>
    <scope>NUCLEOTIDE SEQUENCE</scope>
    <source>
        <strain evidence="2">Bd21</strain>
    </source>
</reference>